<dbReference type="InterPro" id="IPR006913">
    <property type="entry name" value="CENP-V/GFA"/>
</dbReference>
<evidence type="ECO:0000256" key="3">
    <source>
        <dbReference type="ARBA" id="ARBA00022833"/>
    </source>
</evidence>
<dbReference type="SUPFAM" id="SSF51316">
    <property type="entry name" value="Mss4-like"/>
    <property type="match status" value="1"/>
</dbReference>
<evidence type="ECO:0000313" key="7">
    <source>
        <dbReference type="Proteomes" id="UP000009080"/>
    </source>
</evidence>
<dbReference type="KEGG" id="ttu:TERTU_3491"/>
<dbReference type="PROSITE" id="PS51891">
    <property type="entry name" value="CENP_V_GFA"/>
    <property type="match status" value="1"/>
</dbReference>
<dbReference type="STRING" id="377629.TERTU_3491"/>
<evidence type="ECO:0000313" key="6">
    <source>
        <dbReference type="EMBL" id="ACR13780.1"/>
    </source>
</evidence>
<dbReference type="PANTHER" id="PTHR33337">
    <property type="entry name" value="GFA DOMAIN-CONTAINING PROTEIN"/>
    <property type="match status" value="1"/>
</dbReference>
<evidence type="ECO:0000256" key="4">
    <source>
        <dbReference type="ARBA" id="ARBA00023239"/>
    </source>
</evidence>
<dbReference type="OrthoDB" id="4188830at2"/>
<dbReference type="GO" id="GO:0016846">
    <property type="term" value="F:carbon-sulfur lyase activity"/>
    <property type="evidence" value="ECO:0007669"/>
    <property type="project" value="InterPro"/>
</dbReference>
<gene>
    <name evidence="6" type="ordered locus">TERTU_3491</name>
</gene>
<dbReference type="Gene3D" id="3.90.1590.10">
    <property type="entry name" value="glutathione-dependent formaldehyde- activating enzyme (gfa)"/>
    <property type="match status" value="1"/>
</dbReference>
<proteinExistence type="inferred from homology"/>
<organism evidence="6 7">
    <name type="scientific">Teredinibacter turnerae (strain ATCC 39867 / T7901)</name>
    <dbReference type="NCBI Taxonomy" id="377629"/>
    <lineage>
        <taxon>Bacteria</taxon>
        <taxon>Pseudomonadati</taxon>
        <taxon>Pseudomonadota</taxon>
        <taxon>Gammaproteobacteria</taxon>
        <taxon>Cellvibrionales</taxon>
        <taxon>Cellvibrionaceae</taxon>
        <taxon>Teredinibacter</taxon>
    </lineage>
</organism>
<keyword evidence="4" id="KW-0456">Lyase</keyword>
<dbReference type="eggNOG" id="COG3791">
    <property type="taxonomic scope" value="Bacteria"/>
</dbReference>
<dbReference type="InterPro" id="IPR011057">
    <property type="entry name" value="Mss4-like_sf"/>
</dbReference>
<evidence type="ECO:0000256" key="1">
    <source>
        <dbReference type="ARBA" id="ARBA00005495"/>
    </source>
</evidence>
<evidence type="ECO:0000256" key="2">
    <source>
        <dbReference type="ARBA" id="ARBA00022723"/>
    </source>
</evidence>
<protein>
    <recommendedName>
        <fullName evidence="5">CENP-V/GFA domain-containing protein</fullName>
    </recommendedName>
</protein>
<dbReference type="GO" id="GO:0046872">
    <property type="term" value="F:metal ion binding"/>
    <property type="evidence" value="ECO:0007669"/>
    <property type="project" value="UniProtKB-KW"/>
</dbReference>
<keyword evidence="2" id="KW-0479">Metal-binding</keyword>
<dbReference type="EMBL" id="CP001614">
    <property type="protein sequence ID" value="ACR13780.1"/>
    <property type="molecule type" value="Genomic_DNA"/>
</dbReference>
<feature type="domain" description="CENP-V/GFA" evidence="5">
    <location>
        <begin position="5"/>
        <end position="132"/>
    </location>
</feature>
<keyword evidence="7" id="KW-1185">Reference proteome</keyword>
<dbReference type="RefSeq" id="WP_015819895.1">
    <property type="nucleotide sequence ID" value="NC_012997.1"/>
</dbReference>
<evidence type="ECO:0000259" key="5">
    <source>
        <dbReference type="PROSITE" id="PS51891"/>
    </source>
</evidence>
<sequence>MAQEVTGHCLCGAVHYRVADNLGIFQYCHCSRCRRFTGSAHAANLFVLRDNFFWVAGEENMREYSPPDTKYFRTAFCAVCGSSLPWLSKNGKVMVVPAGTLDEHPGVEPSQNVFCGSRATWYKAAADLPEYDTLPPKT</sequence>
<dbReference type="PANTHER" id="PTHR33337:SF40">
    <property type="entry name" value="CENP-V_GFA DOMAIN-CONTAINING PROTEIN-RELATED"/>
    <property type="match status" value="1"/>
</dbReference>
<dbReference type="AlphaFoldDB" id="C5BRB7"/>
<accession>C5BRB7</accession>
<comment type="similarity">
    <text evidence="1">Belongs to the Gfa family.</text>
</comment>
<dbReference type="Proteomes" id="UP000009080">
    <property type="component" value="Chromosome"/>
</dbReference>
<keyword evidence="3" id="KW-0862">Zinc</keyword>
<reference evidence="6 7" key="1">
    <citation type="journal article" date="2009" name="PLoS ONE">
        <title>The complete genome of Teredinibacter turnerae T7901: an intracellular endosymbiont of marine wood-boring bivalves (shipworms).</title>
        <authorList>
            <person name="Yang J.C."/>
            <person name="Madupu R."/>
            <person name="Durkin A.S."/>
            <person name="Ekborg N.A."/>
            <person name="Pedamallu C.S."/>
            <person name="Hostetler J.B."/>
            <person name="Radune D."/>
            <person name="Toms B.S."/>
            <person name="Henrissat B."/>
            <person name="Coutinho P.M."/>
            <person name="Schwarz S."/>
            <person name="Field L."/>
            <person name="Trindade-Silva A.E."/>
            <person name="Soares C.A.G."/>
            <person name="Elshahawi S."/>
            <person name="Hanora A."/>
            <person name="Schmidt E.W."/>
            <person name="Haygood M.G."/>
            <person name="Posfai J."/>
            <person name="Benner J."/>
            <person name="Madinger C."/>
            <person name="Nove J."/>
            <person name="Anton B."/>
            <person name="Chaudhary K."/>
            <person name="Foster J."/>
            <person name="Holman A."/>
            <person name="Kumar S."/>
            <person name="Lessard P.A."/>
            <person name="Luyten Y.A."/>
            <person name="Slatko B."/>
            <person name="Wood N."/>
            <person name="Wu B."/>
            <person name="Teplitski M."/>
            <person name="Mougous J.D."/>
            <person name="Ward N."/>
            <person name="Eisen J.A."/>
            <person name="Badger J.H."/>
            <person name="Distel D.L."/>
        </authorList>
    </citation>
    <scope>NUCLEOTIDE SEQUENCE [LARGE SCALE GENOMIC DNA]</scope>
    <source>
        <strain evidence="7">ATCC 39867 / T7901</strain>
    </source>
</reference>
<dbReference type="HOGENOM" id="CLU_055491_4_2_6"/>
<name>C5BRB7_TERTT</name>
<dbReference type="Pfam" id="PF04828">
    <property type="entry name" value="GFA"/>
    <property type="match status" value="1"/>
</dbReference>